<protein>
    <submittedName>
        <fullName evidence="1">Uncharacterized protein</fullName>
    </submittedName>
</protein>
<keyword evidence="2" id="KW-1185">Reference proteome</keyword>
<dbReference type="AlphaFoldDB" id="A0A182QI18"/>
<dbReference type="VEuPathDB" id="VectorBase:AFAF010574"/>
<evidence type="ECO:0000313" key="2">
    <source>
        <dbReference type="Proteomes" id="UP000075886"/>
    </source>
</evidence>
<sequence length="199" mass="22397">MYQGRHTTTRARLGRGWRTCETQRSPVPGRLLLLEQDLLILYPDPRWKTGANSIAIVALAGVVRFGEQNALDQRIELVELGQLHVDVKPEILLELERTTAGRTHGRHQLRHPLRPGQLQEATHLRRRKADEVERTLPTPDHHVVHLQVAVPVAGLTRRMLRRMRASWSSSPGVISFGSKYTSFVSVPPMSMPNHGIAVG</sequence>
<dbReference type="EMBL" id="AXCN02001648">
    <property type="status" value="NOT_ANNOTATED_CDS"/>
    <property type="molecule type" value="Genomic_DNA"/>
</dbReference>
<dbReference type="Proteomes" id="UP000075886">
    <property type="component" value="Unassembled WGS sequence"/>
</dbReference>
<proteinExistence type="predicted"/>
<name>A0A182QI18_9DIPT</name>
<accession>A0A182QI18</accession>
<dbReference type="EnsemblMetazoa" id="AFAF010574-RA">
    <property type="protein sequence ID" value="AFAF010574-PA"/>
    <property type="gene ID" value="AFAF010574"/>
</dbReference>
<organism evidence="1 2">
    <name type="scientific">Anopheles farauti</name>
    <dbReference type="NCBI Taxonomy" id="69004"/>
    <lineage>
        <taxon>Eukaryota</taxon>
        <taxon>Metazoa</taxon>
        <taxon>Ecdysozoa</taxon>
        <taxon>Arthropoda</taxon>
        <taxon>Hexapoda</taxon>
        <taxon>Insecta</taxon>
        <taxon>Pterygota</taxon>
        <taxon>Neoptera</taxon>
        <taxon>Endopterygota</taxon>
        <taxon>Diptera</taxon>
        <taxon>Nematocera</taxon>
        <taxon>Culicoidea</taxon>
        <taxon>Culicidae</taxon>
        <taxon>Anophelinae</taxon>
        <taxon>Anopheles</taxon>
    </lineage>
</organism>
<reference evidence="1" key="2">
    <citation type="submission" date="2020-05" db="UniProtKB">
        <authorList>
            <consortium name="EnsemblMetazoa"/>
        </authorList>
    </citation>
    <scope>IDENTIFICATION</scope>
    <source>
        <strain evidence="1">FAR1</strain>
    </source>
</reference>
<evidence type="ECO:0000313" key="1">
    <source>
        <dbReference type="EnsemblMetazoa" id="AFAF010574-PA"/>
    </source>
</evidence>
<reference evidence="2" key="1">
    <citation type="submission" date="2014-01" db="EMBL/GenBank/DDBJ databases">
        <title>The Genome Sequence of Anopheles farauti FAR1 (V2).</title>
        <authorList>
            <consortium name="The Broad Institute Genomics Platform"/>
            <person name="Neafsey D.E."/>
            <person name="Besansky N."/>
            <person name="Howell P."/>
            <person name="Walton C."/>
            <person name="Young S.K."/>
            <person name="Zeng Q."/>
            <person name="Gargeya S."/>
            <person name="Fitzgerald M."/>
            <person name="Haas B."/>
            <person name="Abouelleil A."/>
            <person name="Allen A.W."/>
            <person name="Alvarado L."/>
            <person name="Arachchi H.M."/>
            <person name="Berlin A.M."/>
            <person name="Chapman S.B."/>
            <person name="Gainer-Dewar J."/>
            <person name="Goldberg J."/>
            <person name="Griggs A."/>
            <person name="Gujja S."/>
            <person name="Hansen M."/>
            <person name="Howarth C."/>
            <person name="Imamovic A."/>
            <person name="Ireland A."/>
            <person name="Larimer J."/>
            <person name="McCowan C."/>
            <person name="Murphy C."/>
            <person name="Pearson M."/>
            <person name="Poon T.W."/>
            <person name="Priest M."/>
            <person name="Roberts A."/>
            <person name="Saif S."/>
            <person name="Shea T."/>
            <person name="Sisk P."/>
            <person name="Sykes S."/>
            <person name="Wortman J."/>
            <person name="Nusbaum C."/>
            <person name="Birren B."/>
        </authorList>
    </citation>
    <scope>NUCLEOTIDE SEQUENCE [LARGE SCALE GENOMIC DNA]</scope>
    <source>
        <strain evidence="2">FAR1</strain>
    </source>
</reference>